<reference evidence="1" key="1">
    <citation type="submission" date="2022-05" db="EMBL/GenBank/DDBJ databases">
        <title>Chromosome-level genome of Chaenocephalus aceratus.</title>
        <authorList>
            <person name="Park H."/>
        </authorList>
    </citation>
    <scope>NUCLEOTIDE SEQUENCE</scope>
    <source>
        <strain evidence="1">KU_202001</strain>
    </source>
</reference>
<dbReference type="EMBL" id="CM043788">
    <property type="protein sequence ID" value="KAI4828517.1"/>
    <property type="molecule type" value="Genomic_DNA"/>
</dbReference>
<evidence type="ECO:0000313" key="2">
    <source>
        <dbReference type="Proteomes" id="UP001057452"/>
    </source>
</evidence>
<dbReference type="Proteomes" id="UP001057452">
    <property type="component" value="Chromosome 4"/>
</dbReference>
<keyword evidence="2" id="KW-1185">Reference proteome</keyword>
<sequence>MEEREALKREIELLQNLINTHKSVHGDAPFARDEHRRPEAPTSARGRGHSTSVHHHDSSRGRQLAPHSRGSWRKTYSLSNKNPQSSVVRTSASTSSVGQSQSVSHSTSLPSHSREEKSDTITTAASSLGKVATEKKYSDTLRKTGAAVYQHEDEKGTSVQHEKLQGRTPAIQDRTETRRVLLPKEKNNASAEVAPSVESNTLTSLQSNAQAQIKPSLTSKTSTGTKLTATTIKLATLTTANAIPPLSGLSEVSKQPPVNPTNQSSKGQAGASFTENSKFTWIKSQTEKEVEPKQASSIPSPKVRKTPTKKLPRKISSANITPKTSKYKWVSSSAGAQARIPRKSLSPKSMFVAQRAVEKGETTKKPRAASTPSPKIKKGIAGSSPNSSLSSRYRWKAGGWSSSAAATGVAAVARRRSAFHWTSEKNNKGVKGGLVVSPSVTQRTSLMPSSSPAGFKLRSRMKIIRRSATGGAGSEKGGSPSAVKYSPRGRTHSYARSPTGGRRTPSRELVSFGRHKLRRLSPTSTKTVEGNSSHPSIPPCLGFVYLAVTREAHRHSLRG</sequence>
<comment type="caution">
    <text evidence="1">The sequence shown here is derived from an EMBL/GenBank/DDBJ whole genome shotgun (WGS) entry which is preliminary data.</text>
</comment>
<gene>
    <name evidence="1" type="ORF">KUCAC02_022599</name>
</gene>
<evidence type="ECO:0000313" key="1">
    <source>
        <dbReference type="EMBL" id="KAI4828517.1"/>
    </source>
</evidence>
<feature type="non-terminal residue" evidence="1">
    <location>
        <position position="559"/>
    </location>
</feature>
<accession>A0ACB9XPR3</accession>
<proteinExistence type="predicted"/>
<protein>
    <submittedName>
        <fullName evidence="1">Uncharacterized protein</fullName>
    </submittedName>
</protein>
<organism evidence="1 2">
    <name type="scientific">Chaenocephalus aceratus</name>
    <name type="common">Blackfin icefish</name>
    <name type="synonym">Chaenichthys aceratus</name>
    <dbReference type="NCBI Taxonomy" id="36190"/>
    <lineage>
        <taxon>Eukaryota</taxon>
        <taxon>Metazoa</taxon>
        <taxon>Chordata</taxon>
        <taxon>Craniata</taxon>
        <taxon>Vertebrata</taxon>
        <taxon>Euteleostomi</taxon>
        <taxon>Actinopterygii</taxon>
        <taxon>Neopterygii</taxon>
        <taxon>Teleostei</taxon>
        <taxon>Neoteleostei</taxon>
        <taxon>Acanthomorphata</taxon>
        <taxon>Eupercaria</taxon>
        <taxon>Perciformes</taxon>
        <taxon>Notothenioidei</taxon>
        <taxon>Channichthyidae</taxon>
        <taxon>Chaenocephalus</taxon>
    </lineage>
</organism>
<name>A0ACB9XPR3_CHAAC</name>